<evidence type="ECO:0000256" key="8">
    <source>
        <dbReference type="ARBA" id="ARBA00023136"/>
    </source>
</evidence>
<comment type="subcellular location">
    <subcellularLocation>
        <location evidence="1">Cell membrane</location>
        <topology evidence="1">Multi-pass membrane protein</topology>
    </subcellularLocation>
</comment>
<dbReference type="InterPro" id="IPR027417">
    <property type="entry name" value="P-loop_NTPase"/>
</dbReference>
<dbReference type="EMBL" id="PVXQ01000020">
    <property type="protein sequence ID" value="PRR82078.1"/>
    <property type="molecule type" value="Genomic_DNA"/>
</dbReference>
<evidence type="ECO:0000313" key="13">
    <source>
        <dbReference type="Proteomes" id="UP000239471"/>
    </source>
</evidence>
<dbReference type="PROSITE" id="PS50929">
    <property type="entry name" value="ABC_TM1F"/>
    <property type="match status" value="1"/>
</dbReference>
<feature type="domain" description="ABC transporter" evidence="10">
    <location>
        <begin position="334"/>
        <end position="570"/>
    </location>
</feature>
<keyword evidence="13" id="KW-1185">Reference proteome</keyword>
<dbReference type="OrthoDB" id="9762778at2"/>
<dbReference type="Gene3D" id="1.20.1560.10">
    <property type="entry name" value="ABC transporter type 1, transmembrane domain"/>
    <property type="match status" value="1"/>
</dbReference>
<keyword evidence="2" id="KW-0813">Transport</keyword>
<reference evidence="12 13" key="1">
    <citation type="submission" date="2018-03" db="EMBL/GenBank/DDBJ databases">
        <title>Genome sequence of Clostridium vincentii DSM 10228.</title>
        <authorList>
            <person name="Poehlein A."/>
            <person name="Daniel R."/>
        </authorList>
    </citation>
    <scope>NUCLEOTIDE SEQUENCE [LARGE SCALE GENOMIC DNA]</scope>
    <source>
        <strain evidence="12 13">DSM 10228</strain>
    </source>
</reference>
<dbReference type="AlphaFoldDB" id="A0A2T0BDV9"/>
<dbReference type="Proteomes" id="UP000239471">
    <property type="component" value="Unassembled WGS sequence"/>
</dbReference>
<protein>
    <submittedName>
        <fullName evidence="12">Putative multidrug export ATP-binding/permease protein</fullName>
        <ecNumber evidence="12">3.6.3.-</ecNumber>
    </submittedName>
</protein>
<dbReference type="InterPro" id="IPR003439">
    <property type="entry name" value="ABC_transporter-like_ATP-bd"/>
</dbReference>
<dbReference type="InterPro" id="IPR017871">
    <property type="entry name" value="ABC_transporter-like_CS"/>
</dbReference>
<dbReference type="GO" id="GO:0005886">
    <property type="term" value="C:plasma membrane"/>
    <property type="evidence" value="ECO:0007669"/>
    <property type="project" value="UniProtKB-SubCell"/>
</dbReference>
<sequence length="579" mass="63921">MKQYWKYVKPYLSAFILAPILILSEVVGDVLQPKFMTLIVDNGVVKNDIRYIVTMGGIMVLTALVAMACGIGCMYFSSKAAMSFSAGVREDVFSTIQKFSFNNIDKFSTGSLVTRLTNDITQIQNLVMLGLRIALRAPGMLIGSIIMAVMINPQLAGIVALTIPVLAFALYIIIKNAYPRFQKMQVKMDDINSGIQENLTNVRVIKSFVRQNHEEEKFANANTSLMTATLKALRIAILTMPIMMLAMNITTIAVIWYGGNKVVAGTLTVAELIAFTTYITQILMSLMMLSMVILNGARAAASSKRILEVLNEDVDISDSKESMNKNYKVTKGKIQFNNVSFKYSKESEDNILEDISFTVDPGQTIGIIGATGSAKSSLVQLIPRLYDVTYGEVLVDDVNVKNYMVQNLRNGVSMVLQKNTLFSGTIMDNLKWGDENCSEEEVIEAAKSAQADDFIKGFTDGYNTDLGQGGINLSGGQRQRLCIARAMLKKPRILILDDSTSAVDTATESKIRLILKTSLKDTTKIIIAQRITSVMDADKIIIIDEGKIVGIGTHDELIINSEEYQEIYYSQKEKEVAAE</sequence>
<dbReference type="InterPro" id="IPR003593">
    <property type="entry name" value="AAA+_ATPase"/>
</dbReference>
<feature type="transmembrane region" description="Helical" evidence="9">
    <location>
        <begin position="278"/>
        <end position="297"/>
    </location>
</feature>
<dbReference type="EC" id="3.6.3.-" evidence="12"/>
<evidence type="ECO:0000256" key="3">
    <source>
        <dbReference type="ARBA" id="ARBA00022475"/>
    </source>
</evidence>
<dbReference type="SUPFAM" id="SSF52540">
    <property type="entry name" value="P-loop containing nucleoside triphosphate hydrolases"/>
    <property type="match status" value="1"/>
</dbReference>
<feature type="transmembrane region" description="Helical" evidence="9">
    <location>
        <begin position="52"/>
        <end position="76"/>
    </location>
</feature>
<dbReference type="InterPro" id="IPR011527">
    <property type="entry name" value="ABC1_TM_dom"/>
</dbReference>
<dbReference type="GO" id="GO:0015421">
    <property type="term" value="F:ABC-type oligopeptide transporter activity"/>
    <property type="evidence" value="ECO:0007669"/>
    <property type="project" value="TreeGrafter"/>
</dbReference>
<keyword evidence="7 9" id="KW-1133">Transmembrane helix</keyword>
<evidence type="ECO:0000256" key="2">
    <source>
        <dbReference type="ARBA" id="ARBA00022448"/>
    </source>
</evidence>
<comment type="caution">
    <text evidence="12">The sequence shown here is derived from an EMBL/GenBank/DDBJ whole genome shotgun (WGS) entry which is preliminary data.</text>
</comment>
<keyword evidence="6 12" id="KW-0067">ATP-binding</keyword>
<feature type="transmembrane region" description="Helical" evidence="9">
    <location>
        <begin position="133"/>
        <end position="151"/>
    </location>
</feature>
<proteinExistence type="predicted"/>
<keyword evidence="8 9" id="KW-0472">Membrane</keyword>
<gene>
    <name evidence="12" type="ORF">CLVI_20130</name>
</gene>
<evidence type="ECO:0000256" key="6">
    <source>
        <dbReference type="ARBA" id="ARBA00022840"/>
    </source>
</evidence>
<keyword evidence="12" id="KW-0378">Hydrolase</keyword>
<evidence type="ECO:0000313" key="12">
    <source>
        <dbReference type="EMBL" id="PRR82078.1"/>
    </source>
</evidence>
<dbReference type="GO" id="GO:0005524">
    <property type="term" value="F:ATP binding"/>
    <property type="evidence" value="ECO:0007669"/>
    <property type="project" value="UniProtKB-KW"/>
</dbReference>
<dbReference type="GO" id="GO:0016887">
    <property type="term" value="F:ATP hydrolysis activity"/>
    <property type="evidence" value="ECO:0007669"/>
    <property type="project" value="InterPro"/>
</dbReference>
<evidence type="ECO:0000259" key="10">
    <source>
        <dbReference type="PROSITE" id="PS50893"/>
    </source>
</evidence>
<feature type="transmembrane region" description="Helical" evidence="9">
    <location>
        <begin position="157"/>
        <end position="178"/>
    </location>
</feature>
<dbReference type="InterPro" id="IPR036640">
    <property type="entry name" value="ABC1_TM_sf"/>
</dbReference>
<organism evidence="12 13">
    <name type="scientific">Clostridium vincentii</name>
    <dbReference type="NCBI Taxonomy" id="52704"/>
    <lineage>
        <taxon>Bacteria</taxon>
        <taxon>Bacillati</taxon>
        <taxon>Bacillota</taxon>
        <taxon>Clostridia</taxon>
        <taxon>Eubacteriales</taxon>
        <taxon>Clostridiaceae</taxon>
        <taxon>Clostridium</taxon>
    </lineage>
</organism>
<dbReference type="PANTHER" id="PTHR43394:SF1">
    <property type="entry name" value="ATP-BINDING CASSETTE SUB-FAMILY B MEMBER 10, MITOCHONDRIAL"/>
    <property type="match status" value="1"/>
</dbReference>
<dbReference type="FunFam" id="3.40.50.300:FF:000221">
    <property type="entry name" value="Multidrug ABC transporter ATP-binding protein"/>
    <property type="match status" value="1"/>
</dbReference>
<dbReference type="InterPro" id="IPR039421">
    <property type="entry name" value="Type_1_exporter"/>
</dbReference>
<feature type="transmembrane region" description="Helical" evidence="9">
    <location>
        <begin position="235"/>
        <end position="258"/>
    </location>
</feature>
<dbReference type="Pfam" id="PF00664">
    <property type="entry name" value="ABC_membrane"/>
    <property type="match status" value="1"/>
</dbReference>
<dbReference type="Pfam" id="PF00005">
    <property type="entry name" value="ABC_tran"/>
    <property type="match status" value="1"/>
</dbReference>
<feature type="domain" description="ABC transmembrane type-1" evidence="11">
    <location>
        <begin position="16"/>
        <end position="298"/>
    </location>
</feature>
<dbReference type="SMART" id="SM00382">
    <property type="entry name" value="AAA"/>
    <property type="match status" value="1"/>
</dbReference>
<dbReference type="PANTHER" id="PTHR43394">
    <property type="entry name" value="ATP-DEPENDENT PERMEASE MDL1, MITOCHONDRIAL"/>
    <property type="match status" value="1"/>
</dbReference>
<keyword evidence="5" id="KW-0547">Nucleotide-binding</keyword>
<name>A0A2T0BDV9_9CLOT</name>
<dbReference type="PROSITE" id="PS50893">
    <property type="entry name" value="ABC_TRANSPORTER_2"/>
    <property type="match status" value="1"/>
</dbReference>
<keyword evidence="3" id="KW-1003">Cell membrane</keyword>
<keyword evidence="4 9" id="KW-0812">Transmembrane</keyword>
<evidence type="ECO:0000256" key="5">
    <source>
        <dbReference type="ARBA" id="ARBA00022741"/>
    </source>
</evidence>
<evidence type="ECO:0000256" key="1">
    <source>
        <dbReference type="ARBA" id="ARBA00004651"/>
    </source>
</evidence>
<evidence type="ECO:0000259" key="11">
    <source>
        <dbReference type="PROSITE" id="PS50929"/>
    </source>
</evidence>
<dbReference type="SUPFAM" id="SSF90123">
    <property type="entry name" value="ABC transporter transmembrane region"/>
    <property type="match status" value="1"/>
</dbReference>
<dbReference type="CDD" id="cd18548">
    <property type="entry name" value="ABC_6TM_Tm287_like"/>
    <property type="match status" value="1"/>
</dbReference>
<dbReference type="PROSITE" id="PS00211">
    <property type="entry name" value="ABC_TRANSPORTER_1"/>
    <property type="match status" value="1"/>
</dbReference>
<accession>A0A2T0BDV9</accession>
<evidence type="ECO:0000256" key="7">
    <source>
        <dbReference type="ARBA" id="ARBA00022989"/>
    </source>
</evidence>
<evidence type="ECO:0000256" key="4">
    <source>
        <dbReference type="ARBA" id="ARBA00022692"/>
    </source>
</evidence>
<dbReference type="Gene3D" id="3.40.50.300">
    <property type="entry name" value="P-loop containing nucleotide triphosphate hydrolases"/>
    <property type="match status" value="1"/>
</dbReference>
<dbReference type="RefSeq" id="WP_106059982.1">
    <property type="nucleotide sequence ID" value="NZ_PVXQ01000020.1"/>
</dbReference>
<evidence type="ECO:0000256" key="9">
    <source>
        <dbReference type="SAM" id="Phobius"/>
    </source>
</evidence>